<evidence type="ECO:0000313" key="10">
    <source>
        <dbReference type="EMBL" id="KAL3686608.1"/>
    </source>
</evidence>
<dbReference type="InterPro" id="IPR055186">
    <property type="entry name" value="C2H2-2nd_BIRD-IDD"/>
</dbReference>
<dbReference type="InterPro" id="IPR055185">
    <property type="entry name" value="C2CH-4th_BIRD-IDD"/>
</dbReference>
<dbReference type="FunFam" id="3.30.160.60:FF:000131">
    <property type="entry name" value="protein indeterminate-domain 5, chloroplastic-like"/>
    <property type="match status" value="1"/>
</dbReference>
<feature type="region of interest" description="Disordered" evidence="8">
    <location>
        <begin position="765"/>
        <end position="832"/>
    </location>
</feature>
<dbReference type="GO" id="GO:0006355">
    <property type="term" value="P:regulation of DNA-templated transcription"/>
    <property type="evidence" value="ECO:0007669"/>
    <property type="project" value="UniProtKB-ARBA"/>
</dbReference>
<dbReference type="Pfam" id="PF22992">
    <property type="entry name" value="C2CH-4th_BIRD-IDD"/>
    <property type="match status" value="1"/>
</dbReference>
<keyword evidence="2" id="KW-0677">Repeat</keyword>
<proteinExistence type="predicted"/>
<dbReference type="Pfam" id="PF00096">
    <property type="entry name" value="zf-C2H2"/>
    <property type="match status" value="1"/>
</dbReference>
<keyword evidence="4" id="KW-0862">Zinc</keyword>
<dbReference type="InterPro" id="IPR036236">
    <property type="entry name" value="Znf_C2H2_sf"/>
</dbReference>
<feature type="domain" description="C2H2-type" evidence="9">
    <location>
        <begin position="91"/>
        <end position="113"/>
    </location>
</feature>
<keyword evidence="11" id="KW-1185">Reference proteome</keyword>
<evidence type="ECO:0000256" key="2">
    <source>
        <dbReference type="ARBA" id="ARBA00022737"/>
    </source>
</evidence>
<feature type="compositionally biased region" description="Polar residues" evidence="8">
    <location>
        <begin position="789"/>
        <end position="806"/>
    </location>
</feature>
<feature type="compositionally biased region" description="Polar residues" evidence="8">
    <location>
        <begin position="687"/>
        <end position="701"/>
    </location>
</feature>
<comment type="caution">
    <text evidence="10">The sequence shown here is derived from an EMBL/GenBank/DDBJ whole genome shotgun (WGS) entry which is preliminary data.</text>
</comment>
<feature type="region of interest" description="Disordered" evidence="8">
    <location>
        <begin position="1"/>
        <end position="76"/>
    </location>
</feature>
<dbReference type="AlphaFoldDB" id="A0ABD3H594"/>
<keyword evidence="1" id="KW-0479">Metal-binding</keyword>
<gene>
    <name evidence="10" type="ORF">R1sor_009182</name>
</gene>
<dbReference type="SMART" id="SM00355">
    <property type="entry name" value="ZnF_C2H2"/>
    <property type="match status" value="3"/>
</dbReference>
<feature type="compositionally biased region" description="Gly residues" evidence="8">
    <location>
        <begin position="532"/>
        <end position="546"/>
    </location>
</feature>
<feature type="compositionally biased region" description="Polar residues" evidence="8">
    <location>
        <begin position="424"/>
        <end position="440"/>
    </location>
</feature>
<feature type="region of interest" description="Disordered" evidence="8">
    <location>
        <begin position="567"/>
        <end position="619"/>
    </location>
</feature>
<dbReference type="PANTHER" id="PTHR10593">
    <property type="entry name" value="SERINE/THREONINE-PROTEIN KINASE RIO"/>
    <property type="match status" value="1"/>
</dbReference>
<feature type="region of interest" description="Disordered" evidence="8">
    <location>
        <begin position="378"/>
        <end position="402"/>
    </location>
</feature>
<feature type="region of interest" description="Disordered" evidence="8">
    <location>
        <begin position="528"/>
        <end position="552"/>
    </location>
</feature>
<dbReference type="Proteomes" id="UP001633002">
    <property type="component" value="Unassembled WGS sequence"/>
</dbReference>
<reference evidence="10 11" key="1">
    <citation type="submission" date="2024-09" db="EMBL/GenBank/DDBJ databases">
        <title>Chromosome-scale assembly of Riccia sorocarpa.</title>
        <authorList>
            <person name="Paukszto L."/>
        </authorList>
    </citation>
    <scope>NUCLEOTIDE SEQUENCE [LARGE SCALE GENOMIC DNA]</scope>
    <source>
        <strain evidence="10">LP-2024</strain>
        <tissue evidence="10">Aerial parts of the thallus</tissue>
    </source>
</reference>
<evidence type="ECO:0000256" key="4">
    <source>
        <dbReference type="ARBA" id="ARBA00022833"/>
    </source>
</evidence>
<dbReference type="SUPFAM" id="SSF57667">
    <property type="entry name" value="beta-beta-alpha zinc fingers"/>
    <property type="match status" value="1"/>
</dbReference>
<feature type="region of interest" description="Disordered" evidence="8">
    <location>
        <begin position="635"/>
        <end position="654"/>
    </location>
</feature>
<keyword evidence="5" id="KW-0805">Transcription regulation</keyword>
<dbReference type="PROSITE" id="PS50157">
    <property type="entry name" value="ZINC_FINGER_C2H2_2"/>
    <property type="match status" value="1"/>
</dbReference>
<dbReference type="PROSITE" id="PS00028">
    <property type="entry name" value="ZINC_FINGER_C2H2_1"/>
    <property type="match status" value="1"/>
</dbReference>
<name>A0ABD3H594_9MARC</name>
<dbReference type="Gene3D" id="3.30.160.60">
    <property type="entry name" value="Classic Zinc Finger"/>
    <property type="match status" value="2"/>
</dbReference>
<evidence type="ECO:0000256" key="1">
    <source>
        <dbReference type="ARBA" id="ARBA00022723"/>
    </source>
</evidence>
<protein>
    <recommendedName>
        <fullName evidence="9">C2H2-type domain-containing protein</fullName>
    </recommendedName>
</protein>
<evidence type="ECO:0000256" key="6">
    <source>
        <dbReference type="ARBA" id="ARBA00023163"/>
    </source>
</evidence>
<dbReference type="Pfam" id="PF22996">
    <property type="entry name" value="C2H2-2nd_BIRD-IDD"/>
    <property type="match status" value="1"/>
</dbReference>
<feature type="region of interest" description="Disordered" evidence="8">
    <location>
        <begin position="683"/>
        <end position="753"/>
    </location>
</feature>
<accession>A0ABD3H594</accession>
<dbReference type="FunFam" id="3.30.160.60:FF:000554">
    <property type="entry name" value="protein indeterminate-domain 12-like"/>
    <property type="match status" value="1"/>
</dbReference>
<sequence>MTLSNLTSASAEASVSSGTRGEASTRVQLPSSGGQTNNPATPATPSMATNNTSGASGQPGVKRKRNLPGTPDPDAEVIALSPKTLMATNRFVCEICNKGFQRDQNLQLHRRGHNLPWKLRQRTSKEIRKRVYICPEPTCVHHDPSRALGDLTGIKKHFCRKHGEKKWKCDKCSKRYAVQSDWKAHSKTCGTREYRCDCGTLFSRRDSFITHRAFCDALAEESARVSAGKGGQVLGDQSIVPGPSVPGMQVMGDPQSPRCQGVGRIGVVQLDPLSGNTPPRSGLSGNLAGIGIGEGGGLSIPPARWGSGSVPSTPGTARLSLWSGPGPGPPGLINGPQLQLGGSSQIDTNSPFLMQPPKIIHGSAVASILGGGGSGDFDISQASPRPSGGVGAGSGIMQLPPPGPGSILVNLFSSGSGHGLPAGIQQTGAGQSSGNMQMVNLSGGFSDFTGGPPPTRLDRGGSGAAGLPLSSSAGMTSSSSSANNGAGTVPSVSSILNQQQHTSTSQMSATALLQKAAQMGATTSNSSLLRGFGMGGGPGGQGGCGQGSQSNENNAIALGTLWQEQNRRDQGRTAPLPPVSTGMGGLNHPLLRRPADPSPVSQGISLPPPSFGGQGRASEHQEFVNSLAQFSAGGMSQGLGSSLPPPSFGGVQGRGTEHQEFINSLTQFTSGGLSSLPPMYPSPLASNSGNESGLIAQTSPMPQHGMQGGESLGQQPRQQKHVVLATSSHSQGIPPLPGISPKSEDGGDRFTRDFLGVGATTTNIPGIAISQREHAGTATPSPGGVDVNFNKQQQRSVGPSSGQPLQESHGVGLEPQEESWPGAKGRCQRGSS</sequence>
<evidence type="ECO:0000313" key="11">
    <source>
        <dbReference type="Proteomes" id="UP001633002"/>
    </source>
</evidence>
<dbReference type="InterPro" id="IPR031140">
    <property type="entry name" value="IDD1-16"/>
</dbReference>
<dbReference type="Pfam" id="PF22995">
    <property type="entry name" value="C2CH-3rd_BIRD-IDD"/>
    <property type="match status" value="1"/>
</dbReference>
<dbReference type="InterPro" id="IPR055187">
    <property type="entry name" value="C2CH-3rd_BIRD-IDD"/>
</dbReference>
<evidence type="ECO:0000256" key="8">
    <source>
        <dbReference type="SAM" id="MobiDB-lite"/>
    </source>
</evidence>
<dbReference type="InterPro" id="IPR013087">
    <property type="entry name" value="Znf_C2H2_type"/>
</dbReference>
<feature type="compositionally biased region" description="Low complexity" evidence="8">
    <location>
        <begin position="465"/>
        <end position="488"/>
    </location>
</feature>
<evidence type="ECO:0000259" key="9">
    <source>
        <dbReference type="PROSITE" id="PS50157"/>
    </source>
</evidence>
<feature type="region of interest" description="Disordered" evidence="8">
    <location>
        <begin position="420"/>
        <end position="491"/>
    </location>
</feature>
<organism evidence="10 11">
    <name type="scientific">Riccia sorocarpa</name>
    <dbReference type="NCBI Taxonomy" id="122646"/>
    <lineage>
        <taxon>Eukaryota</taxon>
        <taxon>Viridiplantae</taxon>
        <taxon>Streptophyta</taxon>
        <taxon>Embryophyta</taxon>
        <taxon>Marchantiophyta</taxon>
        <taxon>Marchantiopsida</taxon>
        <taxon>Marchantiidae</taxon>
        <taxon>Marchantiales</taxon>
        <taxon>Ricciaceae</taxon>
        <taxon>Riccia</taxon>
    </lineage>
</organism>
<feature type="compositionally biased region" description="Basic and acidic residues" evidence="8">
    <location>
        <begin position="742"/>
        <end position="752"/>
    </location>
</feature>
<keyword evidence="6" id="KW-0804">Transcription</keyword>
<dbReference type="EMBL" id="JBJQOH010000005">
    <property type="protein sequence ID" value="KAL3686608.1"/>
    <property type="molecule type" value="Genomic_DNA"/>
</dbReference>
<keyword evidence="3 7" id="KW-0863">Zinc-finger</keyword>
<feature type="compositionally biased region" description="Polar residues" evidence="8">
    <location>
        <begin position="25"/>
        <end position="56"/>
    </location>
</feature>
<evidence type="ECO:0000256" key="7">
    <source>
        <dbReference type="PROSITE-ProRule" id="PRU00042"/>
    </source>
</evidence>
<evidence type="ECO:0000256" key="3">
    <source>
        <dbReference type="ARBA" id="ARBA00022771"/>
    </source>
</evidence>
<dbReference type="GO" id="GO:0008270">
    <property type="term" value="F:zinc ion binding"/>
    <property type="evidence" value="ECO:0007669"/>
    <property type="project" value="UniProtKB-KW"/>
</dbReference>
<dbReference type="PANTHER" id="PTHR10593:SF236">
    <property type="entry name" value="PROTEIN INDETERMINATE-DOMAIN 11"/>
    <property type="match status" value="1"/>
</dbReference>
<feature type="compositionally biased region" description="Polar residues" evidence="8">
    <location>
        <begin position="1"/>
        <end position="19"/>
    </location>
</feature>
<evidence type="ECO:0000256" key="5">
    <source>
        <dbReference type="ARBA" id="ARBA00023015"/>
    </source>
</evidence>